<dbReference type="OrthoDB" id="9782387at2"/>
<reference evidence="8" key="1">
    <citation type="submission" date="2015-09" db="EMBL/GenBank/DDBJ databases">
        <title>Draft Genome Sequences of Two Novel Amoeba-resistant Intranuclear Bacteria, Candidatus Berkiella cookevillensis and Candidatus Berkiella aquae.</title>
        <authorList>
            <person name="Mehari Y.T."/>
            <person name="Arivett B.A."/>
            <person name="Farone A.L."/>
            <person name="Gunderson J.H."/>
            <person name="Farone M.B."/>
        </authorList>
    </citation>
    <scope>NUCLEOTIDE SEQUENCE [LARGE SCALE GENOMIC DNA]</scope>
    <source>
        <strain evidence="8">CC99</strain>
    </source>
</reference>
<evidence type="ECO:0000256" key="2">
    <source>
        <dbReference type="ARBA" id="ARBA00022485"/>
    </source>
</evidence>
<dbReference type="Pfam" id="PF04055">
    <property type="entry name" value="Radical_SAM"/>
    <property type="match status" value="1"/>
</dbReference>
<dbReference type="PANTHER" id="PTHR43273:SF8">
    <property type="entry name" value="RADICAL SAM DOMAIN PROTEIN"/>
    <property type="match status" value="1"/>
</dbReference>
<dbReference type="EMBL" id="LKHV02000001">
    <property type="protein sequence ID" value="MCS5709257.1"/>
    <property type="molecule type" value="Genomic_DNA"/>
</dbReference>
<keyword evidence="10" id="KW-1185">Reference proteome</keyword>
<gene>
    <name evidence="9" type="ORF">CC99x_010100</name>
    <name evidence="8" type="ORF">CC99x_01860</name>
</gene>
<dbReference type="RefSeq" id="WP_057624972.1">
    <property type="nucleotide sequence ID" value="NZ_LKHV02000001.1"/>
</dbReference>
<proteinExistence type="predicted"/>
<dbReference type="CDD" id="cd01335">
    <property type="entry name" value="Radical_SAM"/>
    <property type="match status" value="1"/>
</dbReference>
<dbReference type="InterPro" id="IPR058240">
    <property type="entry name" value="rSAM_sf"/>
</dbReference>
<dbReference type="SFLD" id="SFLDG01386">
    <property type="entry name" value="main_SPASM_domain-containing"/>
    <property type="match status" value="2"/>
</dbReference>
<reference evidence="9" key="2">
    <citation type="journal article" date="2016" name="Genome Announc.">
        <title>Draft Genome Sequences of Two Novel Amoeba-Resistant Intranuclear Bacteria, 'Candidatus Berkiella cookevillensis' and 'Candidatus Berkiella aquae'.</title>
        <authorList>
            <person name="Mehari Y.T."/>
            <person name="Arivett B.A."/>
            <person name="Farone A.L."/>
            <person name="Gunderson J.H."/>
            <person name="Farone M.B."/>
        </authorList>
    </citation>
    <scope>NUCLEOTIDE SEQUENCE</scope>
    <source>
        <strain evidence="9">CC99</strain>
    </source>
</reference>
<evidence type="ECO:0000259" key="7">
    <source>
        <dbReference type="PROSITE" id="PS51918"/>
    </source>
</evidence>
<dbReference type="GO" id="GO:0051539">
    <property type="term" value="F:4 iron, 4 sulfur cluster binding"/>
    <property type="evidence" value="ECO:0007669"/>
    <property type="project" value="UniProtKB-KW"/>
</dbReference>
<accession>A0A0Q9YMQ4</accession>
<keyword evidence="2" id="KW-0004">4Fe-4S</keyword>
<protein>
    <submittedName>
        <fullName evidence="9">Radical SAM protein</fullName>
    </submittedName>
</protein>
<dbReference type="InterPro" id="IPR007197">
    <property type="entry name" value="rSAM"/>
</dbReference>
<evidence type="ECO:0000256" key="3">
    <source>
        <dbReference type="ARBA" id="ARBA00022691"/>
    </source>
</evidence>
<reference evidence="9" key="3">
    <citation type="submission" date="2021-06" db="EMBL/GenBank/DDBJ databases">
        <title>Genomic Description and Analysis of Intracellular Bacteria, Candidatus Berkiella cookevillensis and Candidatus Berkiella aquae.</title>
        <authorList>
            <person name="Kidane D.T."/>
            <person name="Mehari Y.T."/>
            <person name="Rice F.C."/>
            <person name="Arivett B.A."/>
            <person name="Farone A.L."/>
            <person name="Berk S.G."/>
            <person name="Farone M.B."/>
        </authorList>
    </citation>
    <scope>NUCLEOTIDE SEQUENCE</scope>
    <source>
        <strain evidence="9">CC99</strain>
    </source>
</reference>
<dbReference type="Proteomes" id="UP000051494">
    <property type="component" value="Unassembled WGS sequence"/>
</dbReference>
<dbReference type="PROSITE" id="PS51918">
    <property type="entry name" value="RADICAL_SAM"/>
    <property type="match status" value="1"/>
</dbReference>
<keyword evidence="4" id="KW-0479">Metal-binding</keyword>
<comment type="cofactor">
    <cofactor evidence="1">
        <name>[4Fe-4S] cluster</name>
        <dbReference type="ChEBI" id="CHEBI:49883"/>
    </cofactor>
</comment>
<evidence type="ECO:0000256" key="4">
    <source>
        <dbReference type="ARBA" id="ARBA00022723"/>
    </source>
</evidence>
<dbReference type="GO" id="GO:0016491">
    <property type="term" value="F:oxidoreductase activity"/>
    <property type="evidence" value="ECO:0007669"/>
    <property type="project" value="InterPro"/>
</dbReference>
<evidence type="ECO:0000256" key="5">
    <source>
        <dbReference type="ARBA" id="ARBA00023004"/>
    </source>
</evidence>
<dbReference type="SFLD" id="SFLDG01072">
    <property type="entry name" value="dehydrogenase_like"/>
    <property type="match status" value="1"/>
</dbReference>
<keyword evidence="5" id="KW-0408">Iron</keyword>
<dbReference type="SFLD" id="SFLDG01384">
    <property type="entry name" value="thioether_bond_formation_requi"/>
    <property type="match status" value="1"/>
</dbReference>
<keyword evidence="6" id="KW-0411">Iron-sulfur</keyword>
<dbReference type="SUPFAM" id="SSF102114">
    <property type="entry name" value="Radical SAM enzymes"/>
    <property type="match status" value="1"/>
</dbReference>
<dbReference type="EMBL" id="LKHV01000009">
    <property type="protein sequence ID" value="KRG18148.1"/>
    <property type="molecule type" value="Genomic_DNA"/>
</dbReference>
<feature type="domain" description="Radical SAM core" evidence="7">
    <location>
        <begin position="8"/>
        <end position="258"/>
    </location>
</feature>
<dbReference type="InterPro" id="IPR000385">
    <property type="entry name" value="MoaA_NifB_PqqE_Fe-S-bd_CS"/>
</dbReference>
<evidence type="ECO:0000256" key="1">
    <source>
        <dbReference type="ARBA" id="ARBA00001966"/>
    </source>
</evidence>
<dbReference type="GO" id="GO:0046872">
    <property type="term" value="F:metal ion binding"/>
    <property type="evidence" value="ECO:0007669"/>
    <property type="project" value="UniProtKB-KW"/>
</dbReference>
<evidence type="ECO:0000313" key="9">
    <source>
        <dbReference type="EMBL" id="MCS5709257.1"/>
    </source>
</evidence>
<dbReference type="AlphaFoldDB" id="A0A0Q9YMQ4"/>
<dbReference type="PROSITE" id="PS01305">
    <property type="entry name" value="MOAA_NIFB_PQQE"/>
    <property type="match status" value="1"/>
</dbReference>
<dbReference type="Gene3D" id="3.20.20.70">
    <property type="entry name" value="Aldolase class I"/>
    <property type="match status" value="1"/>
</dbReference>
<dbReference type="SFLD" id="SFLDS00029">
    <property type="entry name" value="Radical_SAM"/>
    <property type="match status" value="2"/>
</dbReference>
<sequence>MTNTTSSHIKHIELILKLTARCNINCSYCYYFYGADSKWTERPKRIDEKTLNDTIIFLKESIYKYGISSIQIDFHGGEPLLYGKKQFEQACDLFLNALSDIVNLKFAMQTNAILIDDEWITLFKKYQVSVSVSLDGPPQINDQYRIDHQNKGTYHKVANGLQRLKNAVQNMEIPNISTLAVINPHASGKMVYRHFVDTLGLKHMDFLLPGFDYDTYQVNDLPLYGDYLMDVLNEWITDNNPSIKIRLFGAFVAKLYGESTFMFPGERFESKNAIAITIDTDGMMYGDDSLRSNQAWNHYKALNISEHNFSTFIATEKEWFTQNIKTPIACQNCIWVDMCGGGHLENRFSSKNGYHNPSIYCDSLQRIYQQILHFLIDSGISFDHLNKHVPV</sequence>
<evidence type="ECO:0000256" key="6">
    <source>
        <dbReference type="ARBA" id="ARBA00023014"/>
    </source>
</evidence>
<dbReference type="InterPro" id="IPR023867">
    <property type="entry name" value="Sulphatase_maturase_rSAM"/>
</dbReference>
<comment type="caution">
    <text evidence="8">The sequence shown here is derived from an EMBL/GenBank/DDBJ whole genome shotgun (WGS) entry which is preliminary data.</text>
</comment>
<dbReference type="SFLD" id="SFLDG01067">
    <property type="entry name" value="SPASM/twitch_domain_containing"/>
    <property type="match status" value="2"/>
</dbReference>
<dbReference type="InterPro" id="IPR013785">
    <property type="entry name" value="Aldolase_TIM"/>
</dbReference>
<evidence type="ECO:0000313" key="10">
    <source>
        <dbReference type="Proteomes" id="UP000051494"/>
    </source>
</evidence>
<name>A0A0Q9YMQ4_9GAMM</name>
<organism evidence="8">
    <name type="scientific">Candidatus Berkiella cookevillensis</name>
    <dbReference type="NCBI Taxonomy" id="437022"/>
    <lineage>
        <taxon>Bacteria</taxon>
        <taxon>Pseudomonadati</taxon>
        <taxon>Pseudomonadota</taxon>
        <taxon>Gammaproteobacteria</taxon>
        <taxon>Candidatus Berkiellales</taxon>
        <taxon>Candidatus Berkiellaceae</taxon>
        <taxon>Candidatus Berkiella</taxon>
    </lineage>
</organism>
<keyword evidence="3" id="KW-0949">S-adenosyl-L-methionine</keyword>
<dbReference type="PANTHER" id="PTHR43273">
    <property type="entry name" value="ANAEROBIC SULFATASE-MATURATING ENZYME HOMOLOG ASLB-RELATED"/>
    <property type="match status" value="1"/>
</dbReference>
<evidence type="ECO:0000313" key="8">
    <source>
        <dbReference type="EMBL" id="KRG18148.1"/>
    </source>
</evidence>